<evidence type="ECO:0000313" key="2">
    <source>
        <dbReference type="Proteomes" id="UP001139971"/>
    </source>
</evidence>
<accession>A0A9X3YI78</accession>
<dbReference type="Proteomes" id="UP001139971">
    <property type="component" value="Unassembled WGS sequence"/>
</dbReference>
<organism evidence="1 2">
    <name type="scientific">Tahibacter soli</name>
    <dbReference type="NCBI Taxonomy" id="2983605"/>
    <lineage>
        <taxon>Bacteria</taxon>
        <taxon>Pseudomonadati</taxon>
        <taxon>Pseudomonadota</taxon>
        <taxon>Gammaproteobacteria</taxon>
        <taxon>Lysobacterales</taxon>
        <taxon>Rhodanobacteraceae</taxon>
        <taxon>Tahibacter</taxon>
    </lineage>
</organism>
<comment type="caution">
    <text evidence="1">The sequence shown here is derived from an EMBL/GenBank/DDBJ whole genome shotgun (WGS) entry which is preliminary data.</text>
</comment>
<reference evidence="1" key="1">
    <citation type="submission" date="2023-02" db="EMBL/GenBank/DDBJ databases">
        <title>Tahibacter soli sp. nov. isolated from soil.</title>
        <authorList>
            <person name="Baek J.H."/>
            <person name="Lee J.K."/>
            <person name="Choi D.G."/>
            <person name="Jeon C.O."/>
        </authorList>
    </citation>
    <scope>NUCLEOTIDE SEQUENCE</scope>
    <source>
        <strain evidence="1">BL</strain>
    </source>
</reference>
<evidence type="ECO:0008006" key="3">
    <source>
        <dbReference type="Google" id="ProtNLM"/>
    </source>
</evidence>
<keyword evidence="2" id="KW-1185">Reference proteome</keyword>
<gene>
    <name evidence="1" type="ORF">OD750_006130</name>
</gene>
<dbReference type="AlphaFoldDB" id="A0A9X3YI78"/>
<protein>
    <recommendedName>
        <fullName evidence="3">Transcription factor zinc-finger domain-containing protein</fullName>
    </recommendedName>
</protein>
<evidence type="ECO:0000313" key="1">
    <source>
        <dbReference type="EMBL" id="MDC8012122.1"/>
    </source>
</evidence>
<proteinExistence type="predicted"/>
<dbReference type="EMBL" id="JAOVZO020000003">
    <property type="protein sequence ID" value="MDC8012122.1"/>
    <property type="molecule type" value="Genomic_DNA"/>
</dbReference>
<dbReference type="RefSeq" id="WP_263543377.1">
    <property type="nucleotide sequence ID" value="NZ_JAOVZO020000003.1"/>
</dbReference>
<name>A0A9X3YI78_9GAMM</name>
<sequence length="183" mass="21333">MASLCPYCKDRELNPTRIEQSLPALGCEHCGGTLLSLVSYRHWRERQPAQDDATADAPIEVKDTPLALQCPKCDRFMSKFRLTADTRNHVDLCVHCDEVWLDNGEWHLIDRLALAGSLTRVFTQPWQLHVRHVEAERRAEERWADRLGDDYDRARELQTWLRDNPNARDVLTYLQQVLDDLPR</sequence>